<sequence>MAAIEGCREILGGPVAPACRSGCAACCIAPSISSPIPGMPHGKPAGVPCVQLDEALGCRLFGRPERPAVCGGLQPSAPMCGSGREEALAWLGRLERETAP</sequence>
<dbReference type="AlphaFoldDB" id="A0A2W5PND2"/>
<dbReference type="Pfam" id="PF03692">
    <property type="entry name" value="CxxCxxCC"/>
    <property type="match status" value="1"/>
</dbReference>
<organism evidence="1 2">
    <name type="scientific">Variovorax paradoxus</name>
    <dbReference type="NCBI Taxonomy" id="34073"/>
    <lineage>
        <taxon>Bacteria</taxon>
        <taxon>Pseudomonadati</taxon>
        <taxon>Pseudomonadota</taxon>
        <taxon>Betaproteobacteria</taxon>
        <taxon>Burkholderiales</taxon>
        <taxon>Comamonadaceae</taxon>
        <taxon>Variovorax</taxon>
    </lineage>
</organism>
<comment type="caution">
    <text evidence="1">The sequence shown here is derived from an EMBL/GenBank/DDBJ whole genome shotgun (WGS) entry which is preliminary data.</text>
</comment>
<dbReference type="PANTHER" id="PTHR36931:SF1">
    <property type="entry name" value="UPF0153 PROTEIN YEIW"/>
    <property type="match status" value="1"/>
</dbReference>
<dbReference type="EMBL" id="QFPP01000415">
    <property type="protein sequence ID" value="PZQ66484.1"/>
    <property type="molecule type" value="Genomic_DNA"/>
</dbReference>
<gene>
    <name evidence="1" type="ORF">DI563_23405</name>
</gene>
<proteinExistence type="predicted"/>
<accession>A0A2W5PND2</accession>
<protein>
    <submittedName>
        <fullName evidence="1">Zinc/iron-chelating domain-containing protein</fullName>
    </submittedName>
</protein>
<reference evidence="1 2" key="1">
    <citation type="submission" date="2017-08" db="EMBL/GenBank/DDBJ databases">
        <title>Infants hospitalized years apart are colonized by the same room-sourced microbial strains.</title>
        <authorList>
            <person name="Brooks B."/>
            <person name="Olm M.R."/>
            <person name="Firek B.A."/>
            <person name="Baker R."/>
            <person name="Thomas B.C."/>
            <person name="Morowitz M.J."/>
            <person name="Banfield J.F."/>
        </authorList>
    </citation>
    <scope>NUCLEOTIDE SEQUENCE [LARGE SCALE GENOMIC DNA]</scope>
    <source>
        <strain evidence="1">S2_005_003_R2_41</strain>
    </source>
</reference>
<dbReference type="InterPro" id="IPR005358">
    <property type="entry name" value="Puta_zinc/iron-chelating_dom"/>
</dbReference>
<dbReference type="Proteomes" id="UP000249135">
    <property type="component" value="Unassembled WGS sequence"/>
</dbReference>
<evidence type="ECO:0000313" key="2">
    <source>
        <dbReference type="Proteomes" id="UP000249135"/>
    </source>
</evidence>
<dbReference type="InterPro" id="IPR052572">
    <property type="entry name" value="UPF0153_domain"/>
</dbReference>
<dbReference type="PANTHER" id="PTHR36931">
    <property type="entry name" value="UPF0153 PROTEIN YEIW"/>
    <property type="match status" value="1"/>
</dbReference>
<name>A0A2W5PND2_VARPD</name>
<evidence type="ECO:0000313" key="1">
    <source>
        <dbReference type="EMBL" id="PZQ66484.1"/>
    </source>
</evidence>